<evidence type="ECO:0000313" key="2">
    <source>
        <dbReference type="Proteomes" id="UP000289340"/>
    </source>
</evidence>
<comment type="caution">
    <text evidence="1">The sequence shown here is derived from an EMBL/GenBank/DDBJ whole genome shotgun (WGS) entry which is preliminary data.</text>
</comment>
<sequence>MVNFNAMNNDNYGYQGFLELIEFQLLEFLVVGFNKPFPEKGRDKGIVRSRSCDESNIVKSRILRTTGPRPRSTLRHTIYRSEELSVLFTRLYKEHARGGYYAHRALASPPELRYCFAQLLRLPRILNHHVAAKAS</sequence>
<dbReference type="Proteomes" id="UP000289340">
    <property type="component" value="Chromosome 16"/>
</dbReference>
<name>A0A445GGT9_GLYSO</name>
<dbReference type="EMBL" id="QZWG01000016">
    <property type="protein sequence ID" value="RZB60460.1"/>
    <property type="molecule type" value="Genomic_DNA"/>
</dbReference>
<dbReference type="AlphaFoldDB" id="A0A445GGT9"/>
<proteinExistence type="predicted"/>
<evidence type="ECO:0000313" key="1">
    <source>
        <dbReference type="EMBL" id="RZB60460.1"/>
    </source>
</evidence>
<keyword evidence="2" id="KW-1185">Reference proteome</keyword>
<reference evidence="1 2" key="1">
    <citation type="submission" date="2018-09" db="EMBL/GenBank/DDBJ databases">
        <title>A high-quality reference genome of wild soybean provides a powerful tool to mine soybean genomes.</title>
        <authorList>
            <person name="Xie M."/>
            <person name="Chung C.Y.L."/>
            <person name="Li M.-W."/>
            <person name="Wong F.-L."/>
            <person name="Chan T.-F."/>
            <person name="Lam H.-M."/>
        </authorList>
    </citation>
    <scope>NUCLEOTIDE SEQUENCE [LARGE SCALE GENOMIC DNA]</scope>
    <source>
        <strain evidence="2">cv. W05</strain>
        <tissue evidence="1">Hypocotyl of etiolated seedlings</tissue>
    </source>
</reference>
<gene>
    <name evidence="1" type="ORF">D0Y65_043294</name>
</gene>
<protein>
    <submittedName>
        <fullName evidence="1">Uncharacterized protein</fullName>
    </submittedName>
</protein>
<organism evidence="1 2">
    <name type="scientific">Glycine soja</name>
    <name type="common">Wild soybean</name>
    <dbReference type="NCBI Taxonomy" id="3848"/>
    <lineage>
        <taxon>Eukaryota</taxon>
        <taxon>Viridiplantae</taxon>
        <taxon>Streptophyta</taxon>
        <taxon>Embryophyta</taxon>
        <taxon>Tracheophyta</taxon>
        <taxon>Spermatophyta</taxon>
        <taxon>Magnoliopsida</taxon>
        <taxon>eudicotyledons</taxon>
        <taxon>Gunneridae</taxon>
        <taxon>Pentapetalae</taxon>
        <taxon>rosids</taxon>
        <taxon>fabids</taxon>
        <taxon>Fabales</taxon>
        <taxon>Fabaceae</taxon>
        <taxon>Papilionoideae</taxon>
        <taxon>50 kb inversion clade</taxon>
        <taxon>NPAAA clade</taxon>
        <taxon>indigoferoid/millettioid clade</taxon>
        <taxon>Phaseoleae</taxon>
        <taxon>Glycine</taxon>
        <taxon>Glycine subgen. Soja</taxon>
    </lineage>
</organism>
<accession>A0A445GGT9</accession>